<dbReference type="SUPFAM" id="SSF55729">
    <property type="entry name" value="Acyl-CoA N-acyltransferases (Nat)"/>
    <property type="match status" value="1"/>
</dbReference>
<feature type="domain" description="N-acetyltransferase" evidence="3">
    <location>
        <begin position="1"/>
        <end position="162"/>
    </location>
</feature>
<dbReference type="PANTHER" id="PTHR10908">
    <property type="entry name" value="SEROTONIN N-ACETYLTRANSFERASE"/>
    <property type="match status" value="1"/>
</dbReference>
<dbReference type="PROSITE" id="PS51186">
    <property type="entry name" value="GNAT"/>
    <property type="match status" value="1"/>
</dbReference>
<reference evidence="4 5" key="1">
    <citation type="submission" date="2019-06" db="EMBL/GenBank/DDBJ databases">
        <title>Genome analyses of bacteria isolated from kimchi.</title>
        <authorList>
            <person name="Lee S."/>
            <person name="Ahn S."/>
            <person name="Roh S."/>
        </authorList>
    </citation>
    <scope>NUCLEOTIDE SEQUENCE [LARGE SCALE GENOMIC DNA]</scope>
    <source>
        <strain evidence="4 5">CBA3620</strain>
    </source>
</reference>
<evidence type="ECO:0000313" key="5">
    <source>
        <dbReference type="Proteomes" id="UP000321332"/>
    </source>
</evidence>
<dbReference type="EMBL" id="CP042374">
    <property type="protein sequence ID" value="QEA34026.1"/>
    <property type="molecule type" value="Genomic_DNA"/>
</dbReference>
<dbReference type="InterPro" id="IPR000182">
    <property type="entry name" value="GNAT_dom"/>
</dbReference>
<accession>A0AAE6M4I1</accession>
<dbReference type="GO" id="GO:0008080">
    <property type="term" value="F:N-acetyltransferase activity"/>
    <property type="evidence" value="ECO:0007669"/>
    <property type="project" value="UniProtKB-ARBA"/>
</dbReference>
<dbReference type="Gene3D" id="3.40.630.30">
    <property type="match status" value="1"/>
</dbReference>
<dbReference type="PANTHER" id="PTHR10908:SF0">
    <property type="entry name" value="SEROTONIN N-ACETYLTRANSFERASE"/>
    <property type="match status" value="1"/>
</dbReference>
<sequence>MKIRNVNRDDLTAIIEIENKGFNEQEAGTKEQYEDRIKNFRESFFVAVNDDDQIMGFICGPAVKEQFIEDWMYEENPKSVSRGGYQTVQTIAVSPDARGLGIGSLLLLELENHAKSDERIAMSLTCLIDRIPFYEKNGYKNMGISKSNHADEQWFNMEKLINQF</sequence>
<evidence type="ECO:0000256" key="2">
    <source>
        <dbReference type="ARBA" id="ARBA00023315"/>
    </source>
</evidence>
<dbReference type="CDD" id="cd04301">
    <property type="entry name" value="NAT_SF"/>
    <property type="match status" value="1"/>
</dbReference>
<evidence type="ECO:0000313" key="4">
    <source>
        <dbReference type="EMBL" id="QEA34026.1"/>
    </source>
</evidence>
<dbReference type="AlphaFoldDB" id="A0AAE6M4I1"/>
<dbReference type="RefSeq" id="WP_014974531.1">
    <property type="nucleotide sequence ID" value="NZ_CP042374.1"/>
</dbReference>
<keyword evidence="2" id="KW-0012">Acyltransferase</keyword>
<proteinExistence type="predicted"/>
<dbReference type="InterPro" id="IPR051635">
    <property type="entry name" value="SNAT-like"/>
</dbReference>
<dbReference type="InterPro" id="IPR016181">
    <property type="entry name" value="Acyl_CoA_acyltransferase"/>
</dbReference>
<name>A0AAE6M4I1_LEUCA</name>
<keyword evidence="1" id="KW-0808">Transferase</keyword>
<protein>
    <submittedName>
        <fullName evidence="4">GNAT family N-acetyltransferase</fullName>
    </submittedName>
</protein>
<evidence type="ECO:0000259" key="3">
    <source>
        <dbReference type="PROSITE" id="PS51186"/>
    </source>
</evidence>
<dbReference type="Pfam" id="PF00583">
    <property type="entry name" value="Acetyltransf_1"/>
    <property type="match status" value="1"/>
</dbReference>
<dbReference type="Proteomes" id="UP000321332">
    <property type="component" value="Chromosome"/>
</dbReference>
<evidence type="ECO:0000256" key="1">
    <source>
        <dbReference type="ARBA" id="ARBA00022679"/>
    </source>
</evidence>
<organism evidence="4 5">
    <name type="scientific">Leuconostoc carnosum</name>
    <dbReference type="NCBI Taxonomy" id="1252"/>
    <lineage>
        <taxon>Bacteria</taxon>
        <taxon>Bacillati</taxon>
        <taxon>Bacillota</taxon>
        <taxon>Bacilli</taxon>
        <taxon>Lactobacillales</taxon>
        <taxon>Lactobacillaceae</taxon>
        <taxon>Leuconostoc</taxon>
    </lineage>
</organism>
<gene>
    <name evidence="4" type="ORF">FGL89_07775</name>
</gene>
<dbReference type="OMA" id="IHLMCKE"/>
<dbReference type="GeneID" id="61187648"/>